<comment type="caution">
    <text evidence="1">The sequence shown here is derived from an EMBL/GenBank/DDBJ whole genome shotgun (WGS) entry which is preliminary data.</text>
</comment>
<name>A0A1D2QRP0_9GAMM</name>
<accession>A0A1D2QRP0</accession>
<dbReference type="Gene3D" id="1.10.8.200">
    <property type="entry name" value="Replisome organizer (g39p helicase loader/inhibitor protein)"/>
    <property type="match status" value="1"/>
</dbReference>
<dbReference type="STRING" id="62101.AB835_04740"/>
<dbReference type="EMBL" id="MDLC01000012">
    <property type="protein sequence ID" value="ODS24190.1"/>
    <property type="molecule type" value="Genomic_DNA"/>
</dbReference>
<dbReference type="Proteomes" id="UP000242502">
    <property type="component" value="Unassembled WGS sequence"/>
</dbReference>
<organism evidence="1 2">
    <name type="scientific">Candidatus Endobugula sertula</name>
    <name type="common">Bugula neritina bacterial symbiont</name>
    <dbReference type="NCBI Taxonomy" id="62101"/>
    <lineage>
        <taxon>Bacteria</taxon>
        <taxon>Pseudomonadati</taxon>
        <taxon>Pseudomonadota</taxon>
        <taxon>Gammaproteobacteria</taxon>
        <taxon>Cellvibrionales</taxon>
        <taxon>Cellvibrionaceae</taxon>
        <taxon>Candidatus Endobugula</taxon>
    </lineage>
</organism>
<evidence type="ECO:0008006" key="3">
    <source>
        <dbReference type="Google" id="ProtNLM"/>
    </source>
</evidence>
<protein>
    <recommendedName>
        <fullName evidence="3">Replicative helicase inhibitor G39P N-terminal domain-containing protein</fullName>
    </recommendedName>
</protein>
<dbReference type="InterPro" id="IPR009731">
    <property type="entry name" value="P-like"/>
</dbReference>
<sequence length="190" mass="21855">MQDNPQQRIEAINQSFEVLRINYHNQYFSAFGEIDALNSAKRLWLEMLKAHPASTILQAVHQHVGQSDYLPTISQISRRCDEIGQNTLPDVRSAYMEACRSTTPRRNYPWSHPAVYYAGQKADWFFLSNNSERTTYPIFKKIYAELCHQLANGANLPEIKPLALPDKDGVTLSKEQNADRLQKMREELGL</sequence>
<gene>
    <name evidence="1" type="ORF">AB835_04740</name>
</gene>
<evidence type="ECO:0000313" key="1">
    <source>
        <dbReference type="EMBL" id="ODS24190.1"/>
    </source>
</evidence>
<reference evidence="1 2" key="1">
    <citation type="journal article" date="2016" name="Appl. Environ. Microbiol.">
        <title>Lack of Overt Genome Reduction in the Bryostatin-Producing Bryozoan Symbiont "Candidatus Endobugula sertula".</title>
        <authorList>
            <person name="Miller I.J."/>
            <person name="Vanee N."/>
            <person name="Fong S.S."/>
            <person name="Lim-Fong G.E."/>
            <person name="Kwan J.C."/>
        </authorList>
    </citation>
    <scope>NUCLEOTIDE SEQUENCE [LARGE SCALE GENOMIC DNA]</scope>
    <source>
        <strain evidence="1">AB1-4</strain>
    </source>
</reference>
<proteinExistence type="predicted"/>
<dbReference type="AlphaFoldDB" id="A0A1D2QRP0"/>
<evidence type="ECO:0000313" key="2">
    <source>
        <dbReference type="Proteomes" id="UP000242502"/>
    </source>
</evidence>
<dbReference type="GO" id="GO:0006270">
    <property type="term" value="P:DNA replication initiation"/>
    <property type="evidence" value="ECO:0007669"/>
    <property type="project" value="InterPro"/>
</dbReference>
<dbReference type="Pfam" id="PF06992">
    <property type="entry name" value="Phage_lambda_P"/>
    <property type="match status" value="1"/>
</dbReference>